<evidence type="ECO:0000256" key="1">
    <source>
        <dbReference type="ARBA" id="ARBA00008791"/>
    </source>
</evidence>
<dbReference type="AlphaFoldDB" id="A0A5C4LSI6"/>
<comment type="similarity">
    <text evidence="1">Belongs to the universal stress protein A family.</text>
</comment>
<evidence type="ECO:0000313" key="6">
    <source>
        <dbReference type="Proteomes" id="UP000305546"/>
    </source>
</evidence>
<dbReference type="InterPro" id="IPR006016">
    <property type="entry name" value="UspA"/>
</dbReference>
<dbReference type="Pfam" id="PF00582">
    <property type="entry name" value="Usp"/>
    <property type="match status" value="2"/>
</dbReference>
<dbReference type="Proteomes" id="UP000305546">
    <property type="component" value="Unassembled WGS sequence"/>
</dbReference>
<reference evidence="5 6" key="1">
    <citation type="submission" date="2019-06" db="EMBL/GenBank/DDBJ databases">
        <title>Amycolatopsis alkalitolerans sp. nov., isolated from Gastrodia elata Blume.</title>
        <authorList>
            <person name="Narsing Rao M.P."/>
            <person name="Li W.J."/>
        </authorList>
    </citation>
    <scope>NUCLEOTIDE SEQUENCE [LARGE SCALE GENOMIC DNA]</scope>
    <source>
        <strain evidence="5 6">SYSUP0005</strain>
    </source>
</reference>
<keyword evidence="3" id="KW-0067">ATP-binding</keyword>
<dbReference type="EMBL" id="VDFW01000049">
    <property type="protein sequence ID" value="TNC19626.1"/>
    <property type="molecule type" value="Genomic_DNA"/>
</dbReference>
<dbReference type="PANTHER" id="PTHR46268">
    <property type="entry name" value="STRESS RESPONSE PROTEIN NHAX"/>
    <property type="match status" value="1"/>
</dbReference>
<proteinExistence type="inferred from homology"/>
<gene>
    <name evidence="5" type="ORF">FG385_32200</name>
</gene>
<keyword evidence="2" id="KW-0547">Nucleotide-binding</keyword>
<name>A0A5C4LSI6_9PSEU</name>
<protein>
    <submittedName>
        <fullName evidence="5">Universal stress protein</fullName>
    </submittedName>
</protein>
<dbReference type="Gene3D" id="3.40.50.620">
    <property type="entry name" value="HUPs"/>
    <property type="match status" value="2"/>
</dbReference>
<dbReference type="InterPro" id="IPR006015">
    <property type="entry name" value="Universal_stress_UspA"/>
</dbReference>
<dbReference type="RefSeq" id="WP_139100585.1">
    <property type="nucleotide sequence ID" value="NZ_VDFW01000049.1"/>
</dbReference>
<dbReference type="InterPro" id="IPR014729">
    <property type="entry name" value="Rossmann-like_a/b/a_fold"/>
</dbReference>
<accession>A0A5C4LSI6</accession>
<comment type="caution">
    <text evidence="5">The sequence shown here is derived from an EMBL/GenBank/DDBJ whole genome shotgun (WGS) entry which is preliminary data.</text>
</comment>
<dbReference type="PANTHER" id="PTHR46268:SF27">
    <property type="entry name" value="UNIVERSAL STRESS PROTEIN RV2623"/>
    <property type="match status" value="1"/>
</dbReference>
<organism evidence="5 6">
    <name type="scientific">Amycolatopsis alkalitolerans</name>
    <dbReference type="NCBI Taxonomy" id="2547244"/>
    <lineage>
        <taxon>Bacteria</taxon>
        <taxon>Bacillati</taxon>
        <taxon>Actinomycetota</taxon>
        <taxon>Actinomycetes</taxon>
        <taxon>Pseudonocardiales</taxon>
        <taxon>Pseudonocardiaceae</taxon>
        <taxon>Amycolatopsis</taxon>
    </lineage>
</organism>
<feature type="domain" description="UspA" evidence="4">
    <location>
        <begin position="9"/>
        <end position="145"/>
    </location>
</feature>
<keyword evidence="6" id="KW-1185">Reference proteome</keyword>
<dbReference type="SUPFAM" id="SSF52402">
    <property type="entry name" value="Adenine nucleotide alpha hydrolases-like"/>
    <property type="match status" value="2"/>
</dbReference>
<evidence type="ECO:0000256" key="3">
    <source>
        <dbReference type="ARBA" id="ARBA00022840"/>
    </source>
</evidence>
<dbReference type="PRINTS" id="PR01438">
    <property type="entry name" value="UNVRSLSTRESS"/>
</dbReference>
<evidence type="ECO:0000313" key="5">
    <source>
        <dbReference type="EMBL" id="TNC19626.1"/>
    </source>
</evidence>
<evidence type="ECO:0000259" key="4">
    <source>
        <dbReference type="Pfam" id="PF00582"/>
    </source>
</evidence>
<dbReference type="GO" id="GO:0005524">
    <property type="term" value="F:ATP binding"/>
    <property type="evidence" value="ECO:0007669"/>
    <property type="project" value="UniProtKB-KW"/>
</dbReference>
<feature type="domain" description="UspA" evidence="4">
    <location>
        <begin position="158"/>
        <end position="295"/>
    </location>
</feature>
<dbReference type="OrthoDB" id="3404132at2"/>
<evidence type="ECO:0000256" key="2">
    <source>
        <dbReference type="ARBA" id="ARBA00022741"/>
    </source>
</evidence>
<sequence>MNEQTTGAVVAGVDGSPGALHAVRWAAREAGRRNRPLRLVHATDELSINYPRGLPTSDDLRGVLRMRGQRLLRTARDAAREVEPGIEPELLLSHEGAATTLLDQSRSAALLVLATQGMRPLGRFFSGSVSIALTAHASCPVALIRGHVAEDAPPSEGPVVVGVDGSVASEEAVAVAFDEASWRGAPLIAVHSWDDAFLTAVFEETHWTLDHDQIQEREGEVLAERLAGWQEKCPDVAVERVVTHGRPAVALLDQADSAQLIVVGSRGRGGFAGMLLGSTSQAVMSYALCPVLVARHQG</sequence>